<organism evidence="2 3">
    <name type="scientific">Aphanomyces astaci</name>
    <name type="common">Crayfish plague agent</name>
    <dbReference type="NCBI Taxonomy" id="112090"/>
    <lineage>
        <taxon>Eukaryota</taxon>
        <taxon>Sar</taxon>
        <taxon>Stramenopiles</taxon>
        <taxon>Oomycota</taxon>
        <taxon>Saprolegniomycetes</taxon>
        <taxon>Saprolegniales</taxon>
        <taxon>Verrucalvaceae</taxon>
        <taxon>Aphanomyces</taxon>
    </lineage>
</organism>
<protein>
    <recommendedName>
        <fullName evidence="1">Tc1-like transposase DDE domain-containing protein</fullName>
    </recommendedName>
</protein>
<dbReference type="AlphaFoldDB" id="A0A6A5AHG7"/>
<dbReference type="InterPro" id="IPR036388">
    <property type="entry name" value="WH-like_DNA-bd_sf"/>
</dbReference>
<sequence>MGYGKIASTLNLSKATVQSIVKAFKKTKETVPQPRSGRPKVTTEHEDRINLRAIKANRRLSAESLKETFEVFHEKDISSDTIRRRINAAGMNGRAARQCVYVARTSNAFMLLEHPPQSPDLNPIEHVWEYMKRRVRMSPPSSLEELKRRLAAIWDNIPVDYIRGLIDSMPKRPNMVIANKGGATKY</sequence>
<evidence type="ECO:0000259" key="1">
    <source>
        <dbReference type="Pfam" id="PF13358"/>
    </source>
</evidence>
<dbReference type="Gene3D" id="1.10.10.10">
    <property type="entry name" value="Winged helix-like DNA-binding domain superfamily/Winged helix DNA-binding domain"/>
    <property type="match status" value="1"/>
</dbReference>
<evidence type="ECO:0000313" key="3">
    <source>
        <dbReference type="Proteomes" id="UP000469452"/>
    </source>
</evidence>
<dbReference type="SUPFAM" id="SSF46689">
    <property type="entry name" value="Homeodomain-like"/>
    <property type="match status" value="1"/>
</dbReference>
<dbReference type="EMBL" id="VJMI01012034">
    <property type="protein sequence ID" value="KAF0751155.1"/>
    <property type="molecule type" value="Genomic_DNA"/>
</dbReference>
<dbReference type="InterPro" id="IPR038717">
    <property type="entry name" value="Tc1-like_DDE_dom"/>
</dbReference>
<name>A0A6A5AHG7_APHAT</name>
<gene>
    <name evidence="2" type="ORF">AaE_006486</name>
</gene>
<dbReference type="InterPro" id="IPR036397">
    <property type="entry name" value="RNaseH_sf"/>
</dbReference>
<reference evidence="2 3" key="1">
    <citation type="submission" date="2019-06" db="EMBL/GenBank/DDBJ databases">
        <title>Genomics analysis of Aphanomyces spp. identifies a new class of oomycete effector associated with host adaptation.</title>
        <authorList>
            <person name="Gaulin E."/>
        </authorList>
    </citation>
    <scope>NUCLEOTIDE SEQUENCE [LARGE SCALE GENOMIC DNA]</scope>
    <source>
        <strain evidence="2 3">E</strain>
    </source>
</reference>
<proteinExistence type="predicted"/>
<feature type="domain" description="Tc1-like transposase DDE" evidence="1">
    <location>
        <begin position="108"/>
        <end position="147"/>
    </location>
</feature>
<evidence type="ECO:0000313" key="2">
    <source>
        <dbReference type="EMBL" id="KAF0751155.1"/>
    </source>
</evidence>
<dbReference type="GO" id="GO:0003676">
    <property type="term" value="F:nucleic acid binding"/>
    <property type="evidence" value="ECO:0007669"/>
    <property type="project" value="InterPro"/>
</dbReference>
<dbReference type="PANTHER" id="PTHR46068:SF1">
    <property type="entry name" value="TRANSPOSASE IS30-LIKE HTH DOMAIN-CONTAINING PROTEIN"/>
    <property type="match status" value="1"/>
</dbReference>
<dbReference type="PANTHER" id="PTHR46068">
    <property type="entry name" value="PROTEIN CBG27172"/>
    <property type="match status" value="1"/>
</dbReference>
<accession>A0A6A5AHG7</accession>
<dbReference type="Gene3D" id="3.30.420.10">
    <property type="entry name" value="Ribonuclease H-like superfamily/Ribonuclease H"/>
    <property type="match status" value="1"/>
</dbReference>
<comment type="caution">
    <text evidence="2">The sequence shown here is derived from an EMBL/GenBank/DDBJ whole genome shotgun (WGS) entry which is preliminary data.</text>
</comment>
<dbReference type="Pfam" id="PF13358">
    <property type="entry name" value="DDE_3"/>
    <property type="match status" value="1"/>
</dbReference>
<dbReference type="InterPro" id="IPR009057">
    <property type="entry name" value="Homeodomain-like_sf"/>
</dbReference>
<dbReference type="Proteomes" id="UP000469452">
    <property type="component" value="Unassembled WGS sequence"/>
</dbReference>